<dbReference type="PROSITE" id="PS50191">
    <property type="entry name" value="CRAL_TRIO"/>
    <property type="match status" value="1"/>
</dbReference>
<evidence type="ECO:0000256" key="1">
    <source>
        <dbReference type="SAM" id="MobiDB-lite"/>
    </source>
</evidence>
<dbReference type="InterPro" id="IPR036865">
    <property type="entry name" value="CRAL-TRIO_dom_sf"/>
</dbReference>
<dbReference type="PANTHER" id="PTHR10174:SF222">
    <property type="entry name" value="GH10083P-RELATED"/>
    <property type="match status" value="1"/>
</dbReference>
<gene>
    <name evidence="3" type="ORF">AWZ03_011667</name>
</gene>
<name>A0A484B103_DRONA</name>
<accession>A0A484B103</accession>
<dbReference type="EMBL" id="LSRL02000290">
    <property type="protein sequence ID" value="TDG41912.1"/>
    <property type="molecule type" value="Genomic_DNA"/>
</dbReference>
<dbReference type="GO" id="GO:0016020">
    <property type="term" value="C:membrane"/>
    <property type="evidence" value="ECO:0007669"/>
    <property type="project" value="TreeGrafter"/>
</dbReference>
<dbReference type="SUPFAM" id="SSF46938">
    <property type="entry name" value="CRAL/TRIO N-terminal domain"/>
    <property type="match status" value="1"/>
</dbReference>
<organism evidence="3 4">
    <name type="scientific">Drosophila navojoa</name>
    <name type="common">Fruit fly</name>
    <dbReference type="NCBI Taxonomy" id="7232"/>
    <lineage>
        <taxon>Eukaryota</taxon>
        <taxon>Metazoa</taxon>
        <taxon>Ecdysozoa</taxon>
        <taxon>Arthropoda</taxon>
        <taxon>Hexapoda</taxon>
        <taxon>Insecta</taxon>
        <taxon>Pterygota</taxon>
        <taxon>Neoptera</taxon>
        <taxon>Endopterygota</taxon>
        <taxon>Diptera</taxon>
        <taxon>Brachycera</taxon>
        <taxon>Muscomorpha</taxon>
        <taxon>Ephydroidea</taxon>
        <taxon>Drosophilidae</taxon>
        <taxon>Drosophila</taxon>
    </lineage>
</organism>
<protein>
    <recommendedName>
        <fullName evidence="2">CRAL-TRIO domain-containing protein</fullName>
    </recommendedName>
</protein>
<dbReference type="AlphaFoldDB" id="A0A484B103"/>
<evidence type="ECO:0000259" key="2">
    <source>
        <dbReference type="PROSITE" id="PS50191"/>
    </source>
</evidence>
<dbReference type="Gene3D" id="1.20.5.1200">
    <property type="entry name" value="Alpha-tocopherol transfer"/>
    <property type="match status" value="1"/>
</dbReference>
<dbReference type="OrthoDB" id="1434354at2759"/>
<evidence type="ECO:0000313" key="3">
    <source>
        <dbReference type="EMBL" id="TDG41912.1"/>
    </source>
</evidence>
<feature type="domain" description="CRAL-TRIO" evidence="2">
    <location>
        <begin position="76"/>
        <end position="242"/>
    </location>
</feature>
<proteinExistence type="predicted"/>
<dbReference type="CDD" id="cd00170">
    <property type="entry name" value="SEC14"/>
    <property type="match status" value="1"/>
</dbReference>
<dbReference type="SUPFAM" id="SSF52087">
    <property type="entry name" value="CRAL/TRIO domain"/>
    <property type="match status" value="1"/>
</dbReference>
<dbReference type="OMA" id="AIKVFFM"/>
<dbReference type="Proteomes" id="UP000295192">
    <property type="component" value="Unassembled WGS sequence"/>
</dbReference>
<comment type="caution">
    <text evidence="3">The sequence shown here is derived from an EMBL/GenBank/DDBJ whole genome shotgun (WGS) entry which is preliminary data.</text>
</comment>
<feature type="compositionally biased region" description="Low complexity" evidence="1">
    <location>
        <begin position="273"/>
        <end position="298"/>
    </location>
</feature>
<dbReference type="InterPro" id="IPR001251">
    <property type="entry name" value="CRAL-TRIO_dom"/>
</dbReference>
<reference evidence="3 4" key="1">
    <citation type="journal article" date="2019" name="J. Hered.">
        <title>An Improved Genome Assembly for Drosophila navojoa, the Basal Species in the mojavensis Cluster.</title>
        <authorList>
            <person name="Vanderlinde T."/>
            <person name="Dupim E.G."/>
            <person name="Nazario-Yepiz N.O."/>
            <person name="Carvalho A.B."/>
        </authorList>
    </citation>
    <scope>NUCLEOTIDE SEQUENCE [LARGE SCALE GENOMIC DNA]</scope>
    <source>
        <strain evidence="3">Navoj_Jal97</strain>
        <tissue evidence="3">Whole organism</tissue>
    </source>
</reference>
<evidence type="ECO:0000313" key="4">
    <source>
        <dbReference type="Proteomes" id="UP000295192"/>
    </source>
</evidence>
<dbReference type="GO" id="GO:1902936">
    <property type="term" value="F:phosphatidylinositol bisphosphate binding"/>
    <property type="evidence" value="ECO:0007669"/>
    <property type="project" value="TreeGrafter"/>
</dbReference>
<dbReference type="KEGG" id="dnv:108657000"/>
<sequence length="310" mass="35429">MVQIKDTEQLMAQRVAELQDLIKGHPQLPLNISSTLLRRFLHTTRGDVAAAQHLLQLNYAMRNKHPQIFIDRDPLDASSQQLLQVADLVPLPGLTPDNNKLLFYRLIDHDADKFNFTAGIKVFFMVADCRFATETDGRLSDGEIPIFDMAGYSLRHITKTVLSSLRVYMKFVQEAHPVRLKEIHVLNCPSFLDKVLAIVKPFIKSEVFKVIHFHLPGADTPYKHIPRSMLPEEYGGEAGKMSHLKEKWMQLLQQQRDYLMEPSNWQINKCKKNSSSSSKSNNNSNSNNNNNNNNDSCNTITHSFKTLEID</sequence>
<dbReference type="Gene3D" id="3.40.525.10">
    <property type="entry name" value="CRAL-TRIO lipid binding domain"/>
    <property type="match status" value="1"/>
</dbReference>
<dbReference type="SMART" id="SM00516">
    <property type="entry name" value="SEC14"/>
    <property type="match status" value="1"/>
</dbReference>
<keyword evidence="4" id="KW-1185">Reference proteome</keyword>
<dbReference type="PANTHER" id="PTHR10174">
    <property type="entry name" value="ALPHA-TOCOPHEROL TRANSFER PROTEIN-RELATED"/>
    <property type="match status" value="1"/>
</dbReference>
<dbReference type="InterPro" id="IPR036273">
    <property type="entry name" value="CRAL/TRIO_N_dom_sf"/>
</dbReference>
<feature type="region of interest" description="Disordered" evidence="1">
    <location>
        <begin position="269"/>
        <end position="299"/>
    </location>
</feature>
<dbReference type="Pfam" id="PF00650">
    <property type="entry name" value="CRAL_TRIO"/>
    <property type="match status" value="1"/>
</dbReference>